<gene>
    <name evidence="1" type="ORF">GALL_309220</name>
</gene>
<accession>A0A1J5QV98</accession>
<comment type="caution">
    <text evidence="1">The sequence shown here is derived from an EMBL/GenBank/DDBJ whole genome shotgun (WGS) entry which is preliminary data.</text>
</comment>
<evidence type="ECO:0000313" key="1">
    <source>
        <dbReference type="EMBL" id="OIQ87234.1"/>
    </source>
</evidence>
<name>A0A1J5QV98_9ZZZZ</name>
<protein>
    <submittedName>
        <fullName evidence="1">Uncharacterized protein</fullName>
    </submittedName>
</protein>
<organism evidence="1">
    <name type="scientific">mine drainage metagenome</name>
    <dbReference type="NCBI Taxonomy" id="410659"/>
    <lineage>
        <taxon>unclassified sequences</taxon>
        <taxon>metagenomes</taxon>
        <taxon>ecological metagenomes</taxon>
    </lineage>
</organism>
<sequence>MNGPLTVSDAKPLVTYTLSGVRKAVGHGATEPEIGDVSAIIKQDGRESRAQIYSEYVAGRLAVMVGVTVAAGVLVAHAAGLRYASLKVAEIGFTLSDVEQEHADAVVARYPVEAANLAVFDVWIGNGDRAGNLRANLRESADNLLVGLDHGGSLLSAGDSIDAALQRLRRPDFPRGHLFAKRLDRRLADAMVTRIMQVSDEAIQDACVLGETLCSVILPDQADLAEALIWRRNELQVVVDRLLFG</sequence>
<dbReference type="EMBL" id="MLJW01000433">
    <property type="protein sequence ID" value="OIQ87234.1"/>
    <property type="molecule type" value="Genomic_DNA"/>
</dbReference>
<reference evidence="1" key="1">
    <citation type="submission" date="2016-10" db="EMBL/GenBank/DDBJ databases">
        <title>Sequence of Gallionella enrichment culture.</title>
        <authorList>
            <person name="Poehlein A."/>
            <person name="Muehling M."/>
            <person name="Daniel R."/>
        </authorList>
    </citation>
    <scope>NUCLEOTIDE SEQUENCE</scope>
</reference>
<dbReference type="AlphaFoldDB" id="A0A1J5QV98"/>
<proteinExistence type="predicted"/>